<keyword evidence="2" id="KW-0597">Phosphoprotein</keyword>
<dbReference type="PROSITE" id="PS52004">
    <property type="entry name" value="KS3_2"/>
    <property type="match status" value="1"/>
</dbReference>
<evidence type="ECO:0000259" key="3">
    <source>
        <dbReference type="PROSITE" id="PS52004"/>
    </source>
</evidence>
<dbReference type="AlphaFoldDB" id="A0A820B2A4"/>
<evidence type="ECO:0000256" key="2">
    <source>
        <dbReference type="ARBA" id="ARBA00022553"/>
    </source>
</evidence>
<dbReference type="InterPro" id="IPR050091">
    <property type="entry name" value="PKS_NRPS_Biosynth_Enz"/>
</dbReference>
<dbReference type="EMBL" id="CAJOBE010016000">
    <property type="protein sequence ID" value="CAF4195942.1"/>
    <property type="molecule type" value="Genomic_DNA"/>
</dbReference>
<dbReference type="Gene3D" id="3.40.47.10">
    <property type="match status" value="1"/>
</dbReference>
<dbReference type="GO" id="GO:0006633">
    <property type="term" value="P:fatty acid biosynthetic process"/>
    <property type="evidence" value="ECO:0007669"/>
    <property type="project" value="TreeGrafter"/>
</dbReference>
<evidence type="ECO:0000313" key="5">
    <source>
        <dbReference type="Proteomes" id="UP000663874"/>
    </source>
</evidence>
<proteinExistence type="predicted"/>
<name>A0A820B2A4_9BILA</name>
<reference evidence="4" key="1">
    <citation type="submission" date="2021-02" db="EMBL/GenBank/DDBJ databases">
        <authorList>
            <person name="Nowell W R."/>
        </authorList>
    </citation>
    <scope>NUCLEOTIDE SEQUENCE</scope>
</reference>
<gene>
    <name evidence="4" type="ORF">FNK824_LOCUS36005</name>
</gene>
<dbReference type="SMART" id="SM00825">
    <property type="entry name" value="PKS_KS"/>
    <property type="match status" value="1"/>
</dbReference>
<evidence type="ECO:0000313" key="4">
    <source>
        <dbReference type="EMBL" id="CAF4195942.1"/>
    </source>
</evidence>
<dbReference type="Pfam" id="PF02801">
    <property type="entry name" value="Ketoacyl-synt_C"/>
    <property type="match status" value="1"/>
</dbReference>
<dbReference type="SUPFAM" id="SSF53901">
    <property type="entry name" value="Thiolase-like"/>
    <property type="match status" value="1"/>
</dbReference>
<organism evidence="4 5">
    <name type="scientific">Rotaria sordida</name>
    <dbReference type="NCBI Taxonomy" id="392033"/>
    <lineage>
        <taxon>Eukaryota</taxon>
        <taxon>Metazoa</taxon>
        <taxon>Spiralia</taxon>
        <taxon>Gnathifera</taxon>
        <taxon>Rotifera</taxon>
        <taxon>Eurotatoria</taxon>
        <taxon>Bdelloidea</taxon>
        <taxon>Philodinida</taxon>
        <taxon>Philodinidae</taxon>
        <taxon>Rotaria</taxon>
    </lineage>
</organism>
<feature type="domain" description="Ketosynthase family 3 (KS3)" evidence="3">
    <location>
        <begin position="1"/>
        <end position="142"/>
    </location>
</feature>
<dbReference type="InterPro" id="IPR014031">
    <property type="entry name" value="Ketoacyl_synth_C"/>
</dbReference>
<dbReference type="Proteomes" id="UP000663874">
    <property type="component" value="Unassembled WGS sequence"/>
</dbReference>
<keyword evidence="1" id="KW-0596">Phosphopantetheine</keyword>
<dbReference type="InterPro" id="IPR020841">
    <property type="entry name" value="PKS_Beta-ketoAc_synthase_dom"/>
</dbReference>
<comment type="caution">
    <text evidence="4">The sequence shown here is derived from an EMBL/GenBank/DDBJ whole genome shotgun (WGS) entry which is preliminary data.</text>
</comment>
<feature type="non-terminal residue" evidence="4">
    <location>
        <position position="142"/>
    </location>
</feature>
<dbReference type="PANTHER" id="PTHR43775:SF37">
    <property type="entry name" value="SI:DKEY-61P9.11"/>
    <property type="match status" value="1"/>
</dbReference>
<sequence>MVPVAAGQARLLGEIYARTQYDRNRIFYVEAHGIGTQVGDPTEANAIGEFFQRSPFDPPLLIGSIKSNIVHTEGTAGIASLIKTIMCMKHRAIPPNIHFMAYNPKIKADRFNMHVIQTMTVFPPINTDGEKEHTVAIGISSF</sequence>
<dbReference type="PANTHER" id="PTHR43775">
    <property type="entry name" value="FATTY ACID SYNTHASE"/>
    <property type="match status" value="1"/>
</dbReference>
<dbReference type="InterPro" id="IPR016039">
    <property type="entry name" value="Thiolase-like"/>
</dbReference>
<accession>A0A820B2A4</accession>
<dbReference type="GO" id="GO:0004312">
    <property type="term" value="F:fatty acid synthase activity"/>
    <property type="evidence" value="ECO:0007669"/>
    <property type="project" value="TreeGrafter"/>
</dbReference>
<protein>
    <recommendedName>
        <fullName evidence="3">Ketosynthase family 3 (KS3) domain-containing protein</fullName>
    </recommendedName>
</protein>
<evidence type="ECO:0000256" key="1">
    <source>
        <dbReference type="ARBA" id="ARBA00022450"/>
    </source>
</evidence>